<organism evidence="1 2">
    <name type="scientific">Ameca splendens</name>
    <dbReference type="NCBI Taxonomy" id="208324"/>
    <lineage>
        <taxon>Eukaryota</taxon>
        <taxon>Metazoa</taxon>
        <taxon>Chordata</taxon>
        <taxon>Craniata</taxon>
        <taxon>Vertebrata</taxon>
        <taxon>Euteleostomi</taxon>
        <taxon>Actinopterygii</taxon>
        <taxon>Neopterygii</taxon>
        <taxon>Teleostei</taxon>
        <taxon>Neoteleostei</taxon>
        <taxon>Acanthomorphata</taxon>
        <taxon>Ovalentaria</taxon>
        <taxon>Atherinomorphae</taxon>
        <taxon>Cyprinodontiformes</taxon>
        <taxon>Goodeidae</taxon>
        <taxon>Ameca</taxon>
    </lineage>
</organism>
<dbReference type="SUPFAM" id="SSF56204">
    <property type="entry name" value="Hect, E3 ligase catalytic domain"/>
    <property type="match status" value="1"/>
</dbReference>
<dbReference type="EMBL" id="JAHRIP010011738">
    <property type="protein sequence ID" value="MEQ2284722.1"/>
    <property type="molecule type" value="Genomic_DNA"/>
</dbReference>
<dbReference type="InterPro" id="IPR035983">
    <property type="entry name" value="Hect_E3_ubiquitin_ligase"/>
</dbReference>
<evidence type="ECO:0000313" key="2">
    <source>
        <dbReference type="Proteomes" id="UP001469553"/>
    </source>
</evidence>
<dbReference type="Proteomes" id="UP001469553">
    <property type="component" value="Unassembled WGS sequence"/>
</dbReference>
<proteinExistence type="predicted"/>
<protein>
    <submittedName>
        <fullName evidence="1">Uncharacterized protein</fullName>
    </submittedName>
</protein>
<accession>A0ABV0XTF9</accession>
<comment type="caution">
    <text evidence="1">The sequence shown here is derived from an EMBL/GenBank/DDBJ whole genome shotgun (WGS) entry which is preliminary data.</text>
</comment>
<sequence>MRLMMKWNLPQFCRTFNRTTLTPVRILLSLPAESIFLRVPTWHSQRHTFRGTKLQFVGEMGDDYGGPSLLMIEVQGSLGIFEGQPGNLLSCYSQQLLSSNKYYTAGKLTAWSIIHNSPGP</sequence>
<evidence type="ECO:0000313" key="1">
    <source>
        <dbReference type="EMBL" id="MEQ2284722.1"/>
    </source>
</evidence>
<gene>
    <name evidence="1" type="ORF">AMECASPLE_024445</name>
</gene>
<name>A0ABV0XTF9_9TELE</name>
<reference evidence="1 2" key="1">
    <citation type="submission" date="2021-06" db="EMBL/GenBank/DDBJ databases">
        <authorList>
            <person name="Palmer J.M."/>
        </authorList>
    </citation>
    <scope>NUCLEOTIDE SEQUENCE [LARGE SCALE GENOMIC DNA]</scope>
    <source>
        <strain evidence="1 2">AS_MEX2019</strain>
        <tissue evidence="1">Muscle</tissue>
    </source>
</reference>
<keyword evidence="2" id="KW-1185">Reference proteome</keyword>